<protein>
    <submittedName>
        <fullName evidence="5">Winged helix-turn-helix transcriptional regulator</fullName>
    </submittedName>
</protein>
<dbReference type="EMBL" id="JAGSOJ010000001">
    <property type="protein sequence ID" value="MCM1989345.1"/>
    <property type="molecule type" value="Genomic_DNA"/>
</dbReference>
<dbReference type="RefSeq" id="WP_250858343.1">
    <property type="nucleotide sequence ID" value="NZ_JAGSOJ010000001.1"/>
</dbReference>
<reference evidence="5" key="2">
    <citation type="submission" date="2021-04" db="EMBL/GenBank/DDBJ databases">
        <authorList>
            <person name="Dong X."/>
        </authorList>
    </citation>
    <scope>NUCLEOTIDE SEQUENCE</scope>
    <source>
        <strain evidence="5">ZWT</strain>
    </source>
</reference>
<comment type="caution">
    <text evidence="5">The sequence shown here is derived from an EMBL/GenBank/DDBJ whole genome shotgun (WGS) entry which is preliminary data.</text>
</comment>
<evidence type="ECO:0000259" key="4">
    <source>
        <dbReference type="PROSITE" id="PS50987"/>
    </source>
</evidence>
<proteinExistence type="predicted"/>
<dbReference type="CDD" id="cd00090">
    <property type="entry name" value="HTH_ARSR"/>
    <property type="match status" value="1"/>
</dbReference>
<dbReference type="PANTHER" id="PTHR33154:SF18">
    <property type="entry name" value="ARSENICAL RESISTANCE OPERON REPRESSOR"/>
    <property type="match status" value="1"/>
</dbReference>
<accession>A0A9J6NZN8</accession>
<dbReference type="InterPro" id="IPR051081">
    <property type="entry name" value="HTH_MetalResp_TranReg"/>
</dbReference>
<dbReference type="Gene3D" id="1.10.10.10">
    <property type="entry name" value="Winged helix-like DNA-binding domain superfamily/Winged helix DNA-binding domain"/>
    <property type="match status" value="1"/>
</dbReference>
<dbReference type="SUPFAM" id="SSF46785">
    <property type="entry name" value="Winged helix' DNA-binding domain"/>
    <property type="match status" value="1"/>
</dbReference>
<dbReference type="PROSITE" id="PS50987">
    <property type="entry name" value="HTH_ARSR_2"/>
    <property type="match status" value="1"/>
</dbReference>
<dbReference type="InterPro" id="IPR018334">
    <property type="entry name" value="ArsR_HTH"/>
</dbReference>
<dbReference type="SMART" id="SM00418">
    <property type="entry name" value="HTH_ARSR"/>
    <property type="match status" value="1"/>
</dbReference>
<dbReference type="PROSITE" id="PS00846">
    <property type="entry name" value="HTH_ARSR_1"/>
    <property type="match status" value="1"/>
</dbReference>
<dbReference type="InterPro" id="IPR036390">
    <property type="entry name" value="WH_DNA-bd_sf"/>
</dbReference>
<evidence type="ECO:0000313" key="6">
    <source>
        <dbReference type="Proteomes" id="UP001056429"/>
    </source>
</evidence>
<keyword evidence="6" id="KW-1185">Reference proteome</keyword>
<reference evidence="5" key="1">
    <citation type="journal article" date="2021" name="mSystems">
        <title>Bacteria and Archaea Synergistically Convert Glycine Betaine to Biogenic Methane in the Formosa Cold Seep of the South China Sea.</title>
        <authorList>
            <person name="Li L."/>
            <person name="Zhang W."/>
            <person name="Zhang S."/>
            <person name="Song L."/>
            <person name="Sun Q."/>
            <person name="Zhang H."/>
            <person name="Xiang H."/>
            <person name="Dong X."/>
        </authorList>
    </citation>
    <scope>NUCLEOTIDE SEQUENCE</scope>
    <source>
        <strain evidence="5">ZWT</strain>
    </source>
</reference>
<dbReference type="AlphaFoldDB" id="A0A9J6NZN8"/>
<keyword evidence="1" id="KW-0805">Transcription regulation</keyword>
<dbReference type="InterPro" id="IPR011991">
    <property type="entry name" value="ArsR-like_HTH"/>
</dbReference>
<keyword evidence="2" id="KW-0238">DNA-binding</keyword>
<dbReference type="PANTHER" id="PTHR33154">
    <property type="entry name" value="TRANSCRIPTIONAL REGULATOR, ARSR FAMILY"/>
    <property type="match status" value="1"/>
</dbReference>
<name>A0A9J6NZN8_9CLOT</name>
<dbReference type="PRINTS" id="PR00778">
    <property type="entry name" value="HTHARSR"/>
</dbReference>
<evidence type="ECO:0000313" key="5">
    <source>
        <dbReference type="EMBL" id="MCM1989345.1"/>
    </source>
</evidence>
<dbReference type="Pfam" id="PF01022">
    <property type="entry name" value="HTH_5"/>
    <property type="match status" value="1"/>
</dbReference>
<gene>
    <name evidence="5" type="ORF">KDK92_06305</name>
</gene>
<keyword evidence="3" id="KW-0804">Transcription</keyword>
<dbReference type="GO" id="GO:0003677">
    <property type="term" value="F:DNA binding"/>
    <property type="evidence" value="ECO:0007669"/>
    <property type="project" value="UniProtKB-KW"/>
</dbReference>
<dbReference type="InterPro" id="IPR036388">
    <property type="entry name" value="WH-like_DNA-bd_sf"/>
</dbReference>
<dbReference type="Proteomes" id="UP001056429">
    <property type="component" value="Unassembled WGS sequence"/>
</dbReference>
<sequence>MENRCDVFKALSDVNRLKIIDMLSCGELCVCDLIEGLELSQPTISHHVKILKQAGLVKSHKIGKWTRYSINKEVFEDVAEFIKDISSFKEDCICNKVKKGFCKE</sequence>
<organism evidence="5 6">
    <name type="scientific">Oceanirhabdus seepicola</name>
    <dbReference type="NCBI Taxonomy" id="2828781"/>
    <lineage>
        <taxon>Bacteria</taxon>
        <taxon>Bacillati</taxon>
        <taxon>Bacillota</taxon>
        <taxon>Clostridia</taxon>
        <taxon>Eubacteriales</taxon>
        <taxon>Clostridiaceae</taxon>
        <taxon>Oceanirhabdus</taxon>
    </lineage>
</organism>
<dbReference type="GO" id="GO:0003700">
    <property type="term" value="F:DNA-binding transcription factor activity"/>
    <property type="evidence" value="ECO:0007669"/>
    <property type="project" value="InterPro"/>
</dbReference>
<evidence type="ECO:0000256" key="1">
    <source>
        <dbReference type="ARBA" id="ARBA00023015"/>
    </source>
</evidence>
<evidence type="ECO:0000256" key="2">
    <source>
        <dbReference type="ARBA" id="ARBA00023125"/>
    </source>
</evidence>
<evidence type="ECO:0000256" key="3">
    <source>
        <dbReference type="ARBA" id="ARBA00023163"/>
    </source>
</evidence>
<dbReference type="InterPro" id="IPR001845">
    <property type="entry name" value="HTH_ArsR_DNA-bd_dom"/>
</dbReference>
<feature type="domain" description="HTH arsR-type" evidence="4">
    <location>
        <begin position="1"/>
        <end position="90"/>
    </location>
</feature>
<dbReference type="NCBIfam" id="NF033788">
    <property type="entry name" value="HTH_metalloreg"/>
    <property type="match status" value="1"/>
</dbReference>